<dbReference type="FunFam" id="3.30.1360.10:FF:000006">
    <property type="entry name" value="DNA-directed RNA polymerases I and III subunit RPAC2"/>
    <property type="match status" value="1"/>
</dbReference>
<dbReference type="InterPro" id="IPR033898">
    <property type="entry name" value="RNAP_AC19"/>
</dbReference>
<dbReference type="Gene3D" id="3.30.1360.10">
    <property type="entry name" value="RNA polymerase, RBP11-like subunit"/>
    <property type="match status" value="1"/>
</dbReference>
<dbReference type="Pfam" id="PF13656">
    <property type="entry name" value="RNA_pol_L_2"/>
    <property type="match status" value="1"/>
</dbReference>
<dbReference type="EMBL" id="BT076038">
    <property type="protein sequence ID" value="ACO10462.1"/>
    <property type="molecule type" value="mRNA"/>
</dbReference>
<evidence type="ECO:0000313" key="9">
    <source>
        <dbReference type="EMBL" id="ACO10462.1"/>
    </source>
</evidence>
<dbReference type="GO" id="GO:0005736">
    <property type="term" value="C:RNA polymerase I complex"/>
    <property type="evidence" value="ECO:0007669"/>
    <property type="project" value="TreeGrafter"/>
</dbReference>
<sequence length="102" mass="11211">MDTSTRRLVMVAGDGESGESCRTFIFKGENHTLGNALRSVILQNPDVLFCGYSIPHPAEDQMLLRIQTVSSVPTQDALRRGLEDLKDMCSVVSSKFNSALVH</sequence>
<dbReference type="GO" id="GO:0003899">
    <property type="term" value="F:DNA-directed RNA polymerase activity"/>
    <property type="evidence" value="ECO:0007669"/>
    <property type="project" value="InterPro"/>
</dbReference>
<dbReference type="CDD" id="cd07029">
    <property type="entry name" value="RNAP_I_III_AC19"/>
    <property type="match status" value="1"/>
</dbReference>
<feature type="domain" description="DNA-directed RNA polymerase RBP11-like dimerisation" evidence="8">
    <location>
        <begin position="22"/>
        <end position="94"/>
    </location>
</feature>
<organism evidence="9">
    <name type="scientific">Caligus rogercresseyi</name>
    <name type="common">Sea louse</name>
    <dbReference type="NCBI Taxonomy" id="217165"/>
    <lineage>
        <taxon>Eukaryota</taxon>
        <taxon>Metazoa</taxon>
        <taxon>Ecdysozoa</taxon>
        <taxon>Arthropoda</taxon>
        <taxon>Crustacea</taxon>
        <taxon>Multicrustacea</taxon>
        <taxon>Hexanauplia</taxon>
        <taxon>Copepoda</taxon>
        <taxon>Siphonostomatoida</taxon>
        <taxon>Caligidae</taxon>
        <taxon>Caligus</taxon>
    </lineage>
</organism>
<comment type="subcellular location">
    <subcellularLocation>
        <location evidence="1">Nucleus</location>
    </subcellularLocation>
</comment>
<protein>
    <recommendedName>
        <fullName evidence="2">DNA-directed RNA polymerases I and III subunit RPAC2</fullName>
    </recommendedName>
    <alternativeName>
        <fullName evidence="7">DNA-directed RNA polymerase I subunit D</fullName>
    </alternativeName>
</protein>
<dbReference type="PROSITE" id="PS01154">
    <property type="entry name" value="RNA_POL_L_13KD"/>
    <property type="match status" value="1"/>
</dbReference>
<dbReference type="PANTHER" id="PTHR13946">
    <property type="entry name" value="DNA-DIRECTED RNA POLYMERASE I,II,III"/>
    <property type="match status" value="1"/>
</dbReference>
<keyword evidence="5" id="KW-0539">Nucleus</keyword>
<dbReference type="GO" id="GO:0005666">
    <property type="term" value="C:RNA polymerase III complex"/>
    <property type="evidence" value="ECO:0007669"/>
    <property type="project" value="TreeGrafter"/>
</dbReference>
<dbReference type="HAMAP" id="MF_00261">
    <property type="entry name" value="RNApol_arch_Rpo11"/>
    <property type="match status" value="1"/>
</dbReference>
<dbReference type="GO" id="GO:0003677">
    <property type="term" value="F:DNA binding"/>
    <property type="evidence" value="ECO:0007669"/>
    <property type="project" value="InterPro"/>
</dbReference>
<dbReference type="InterPro" id="IPR008193">
    <property type="entry name" value="RNA_pol_Rpb11_13-16kDa_CS"/>
</dbReference>
<accession>C1BN59</accession>
<dbReference type="InterPro" id="IPR009025">
    <property type="entry name" value="RBP11-like_dimer"/>
</dbReference>
<evidence type="ECO:0000256" key="7">
    <source>
        <dbReference type="ARBA" id="ARBA00031757"/>
    </source>
</evidence>
<dbReference type="GO" id="GO:0006383">
    <property type="term" value="P:transcription by RNA polymerase III"/>
    <property type="evidence" value="ECO:0007669"/>
    <property type="project" value="TreeGrafter"/>
</dbReference>
<evidence type="ECO:0000259" key="8">
    <source>
        <dbReference type="Pfam" id="PF13656"/>
    </source>
</evidence>
<dbReference type="InterPro" id="IPR036603">
    <property type="entry name" value="RBP11-like"/>
</dbReference>
<evidence type="ECO:0000256" key="5">
    <source>
        <dbReference type="ARBA" id="ARBA00023242"/>
    </source>
</evidence>
<evidence type="ECO:0000256" key="4">
    <source>
        <dbReference type="ARBA" id="ARBA00023163"/>
    </source>
</evidence>
<comment type="similarity">
    <text evidence="6">Belongs to the archaeal Rpo11/eukaryotic RPB11/RPC19 RNA polymerase subunit family.</text>
</comment>
<proteinExistence type="evidence at transcript level"/>
<evidence type="ECO:0000256" key="6">
    <source>
        <dbReference type="ARBA" id="ARBA00025751"/>
    </source>
</evidence>
<dbReference type="GO" id="GO:0046983">
    <property type="term" value="F:protein dimerization activity"/>
    <property type="evidence" value="ECO:0007669"/>
    <property type="project" value="InterPro"/>
</dbReference>
<dbReference type="AlphaFoldDB" id="C1BN59"/>
<keyword evidence="4" id="KW-0804">Transcription</keyword>
<evidence type="ECO:0000256" key="2">
    <source>
        <dbReference type="ARBA" id="ARBA00022079"/>
    </source>
</evidence>
<dbReference type="InterPro" id="IPR022905">
    <property type="entry name" value="Rpo11-like"/>
</dbReference>
<dbReference type="PANTHER" id="PTHR13946:SF28">
    <property type="entry name" value="DNA-DIRECTED RNA POLYMERASES I AND III SUBUNIT RPAC2"/>
    <property type="match status" value="1"/>
</dbReference>
<name>C1BN59_CALRO</name>
<evidence type="ECO:0000256" key="1">
    <source>
        <dbReference type="ARBA" id="ARBA00004123"/>
    </source>
</evidence>
<dbReference type="SUPFAM" id="SSF55257">
    <property type="entry name" value="RBP11-like subunits of RNA polymerase"/>
    <property type="match status" value="1"/>
</dbReference>
<dbReference type="GO" id="GO:0006362">
    <property type="term" value="P:transcription elongation by RNA polymerase I"/>
    <property type="evidence" value="ECO:0007669"/>
    <property type="project" value="TreeGrafter"/>
</dbReference>
<gene>
    <name evidence="9" type="primary">RPAC2</name>
</gene>
<evidence type="ECO:0000256" key="3">
    <source>
        <dbReference type="ARBA" id="ARBA00022478"/>
    </source>
</evidence>
<reference evidence="9" key="1">
    <citation type="submission" date="2009-03" db="EMBL/GenBank/DDBJ databases">
        <title>Caligus rogercresseyi ESTs and full-length cDNAs.</title>
        <authorList>
            <person name="Yasuike M."/>
            <person name="von Schalburg K."/>
            <person name="Cooper G."/>
            <person name="Leong J."/>
            <person name="Jones S.R.M."/>
            <person name="Koop B.F."/>
        </authorList>
    </citation>
    <scope>NUCLEOTIDE SEQUENCE</scope>
    <source>
        <tissue evidence="9">Whole tissue</tissue>
    </source>
</reference>
<keyword evidence="3 9" id="KW-0240">DNA-directed RNA polymerase</keyword>